<dbReference type="AlphaFoldDB" id="A0A2V1DG77"/>
<dbReference type="InterPro" id="IPR002110">
    <property type="entry name" value="Ankyrin_rpt"/>
</dbReference>
<keyword evidence="2 3" id="KW-0040">ANK repeat</keyword>
<dbReference type="STRING" id="97972.A0A2V1DG77"/>
<dbReference type="SMART" id="SM00248">
    <property type="entry name" value="ANK"/>
    <property type="match status" value="3"/>
</dbReference>
<sequence length="290" mass="31591">MSTTTIGRALLKACQHGSVKEANTLVPRLLAKGISKETAPPLQLAMATAAYHGHSDILRNIMSNFPKGVKPSREAWTLPFTSDMEFHRLPKEWKSSAVPDLVVTRAVEGGSVPVVQTLMDFGLEVDYMVDKVGTLLCIALCARKLDMVRFLLEKGADPNDRLWFFTPFLMKAASLPEPDIMVALLEHGAELKGSGALQGAAEAGRITAAEILLERGADVDEVFRLGLFDDESIDIKGMALHAAVKHSQEEFVHFLLARGARQDLRDGDGLTAMEVAVAEGNKKMIQLLQS</sequence>
<dbReference type="Gene3D" id="1.25.40.20">
    <property type="entry name" value="Ankyrin repeat-containing domain"/>
    <property type="match status" value="2"/>
</dbReference>
<evidence type="ECO:0000313" key="5">
    <source>
        <dbReference type="Proteomes" id="UP000244855"/>
    </source>
</evidence>
<keyword evidence="5" id="KW-1185">Reference proteome</keyword>
<dbReference type="PROSITE" id="PS50297">
    <property type="entry name" value="ANK_REP_REGION"/>
    <property type="match status" value="1"/>
</dbReference>
<proteinExistence type="predicted"/>
<gene>
    <name evidence="4" type="ORF">DM02DRAFT_674702</name>
</gene>
<dbReference type="Pfam" id="PF13637">
    <property type="entry name" value="Ank_4"/>
    <property type="match status" value="1"/>
</dbReference>
<dbReference type="Proteomes" id="UP000244855">
    <property type="component" value="Unassembled WGS sequence"/>
</dbReference>
<dbReference type="OrthoDB" id="5369447at2759"/>
<dbReference type="PROSITE" id="PS50088">
    <property type="entry name" value="ANK_REPEAT"/>
    <property type="match status" value="2"/>
</dbReference>
<keyword evidence="1" id="KW-0677">Repeat</keyword>
<accession>A0A2V1DG77</accession>
<dbReference type="SUPFAM" id="SSF48403">
    <property type="entry name" value="Ankyrin repeat"/>
    <property type="match status" value="1"/>
</dbReference>
<organism evidence="4 5">
    <name type="scientific">Periconia macrospinosa</name>
    <dbReference type="NCBI Taxonomy" id="97972"/>
    <lineage>
        <taxon>Eukaryota</taxon>
        <taxon>Fungi</taxon>
        <taxon>Dikarya</taxon>
        <taxon>Ascomycota</taxon>
        <taxon>Pezizomycotina</taxon>
        <taxon>Dothideomycetes</taxon>
        <taxon>Pleosporomycetidae</taxon>
        <taxon>Pleosporales</taxon>
        <taxon>Massarineae</taxon>
        <taxon>Periconiaceae</taxon>
        <taxon>Periconia</taxon>
    </lineage>
</organism>
<protein>
    <submittedName>
        <fullName evidence="4">Ankyrin</fullName>
    </submittedName>
</protein>
<feature type="repeat" description="ANK" evidence="3">
    <location>
        <begin position="239"/>
        <end position="267"/>
    </location>
</feature>
<feature type="repeat" description="ANK" evidence="3">
    <location>
        <begin position="192"/>
        <end position="224"/>
    </location>
</feature>
<name>A0A2V1DG77_9PLEO</name>
<dbReference type="Pfam" id="PF00023">
    <property type="entry name" value="Ank"/>
    <property type="match status" value="1"/>
</dbReference>
<dbReference type="InterPro" id="IPR036770">
    <property type="entry name" value="Ankyrin_rpt-contain_sf"/>
</dbReference>
<dbReference type="PANTHER" id="PTHR24198:SF165">
    <property type="entry name" value="ANKYRIN REPEAT-CONTAINING PROTEIN-RELATED"/>
    <property type="match status" value="1"/>
</dbReference>
<dbReference type="EMBL" id="KZ805460">
    <property type="protein sequence ID" value="PVH96603.1"/>
    <property type="molecule type" value="Genomic_DNA"/>
</dbReference>
<evidence type="ECO:0000256" key="1">
    <source>
        <dbReference type="ARBA" id="ARBA00022737"/>
    </source>
</evidence>
<reference evidence="4 5" key="1">
    <citation type="journal article" date="2018" name="Sci. Rep.">
        <title>Comparative genomics provides insights into the lifestyle and reveals functional heterogeneity of dark septate endophytic fungi.</title>
        <authorList>
            <person name="Knapp D.G."/>
            <person name="Nemeth J.B."/>
            <person name="Barry K."/>
            <person name="Hainaut M."/>
            <person name="Henrissat B."/>
            <person name="Johnson J."/>
            <person name="Kuo A."/>
            <person name="Lim J.H.P."/>
            <person name="Lipzen A."/>
            <person name="Nolan M."/>
            <person name="Ohm R.A."/>
            <person name="Tamas L."/>
            <person name="Grigoriev I.V."/>
            <person name="Spatafora J.W."/>
            <person name="Nagy L.G."/>
            <person name="Kovacs G.M."/>
        </authorList>
    </citation>
    <scope>NUCLEOTIDE SEQUENCE [LARGE SCALE GENOMIC DNA]</scope>
    <source>
        <strain evidence="4 5">DSE2036</strain>
    </source>
</reference>
<evidence type="ECO:0000313" key="4">
    <source>
        <dbReference type="EMBL" id="PVH96603.1"/>
    </source>
</evidence>
<evidence type="ECO:0000256" key="3">
    <source>
        <dbReference type="PROSITE-ProRule" id="PRU00023"/>
    </source>
</evidence>
<evidence type="ECO:0000256" key="2">
    <source>
        <dbReference type="ARBA" id="ARBA00023043"/>
    </source>
</evidence>
<dbReference type="PANTHER" id="PTHR24198">
    <property type="entry name" value="ANKYRIN REPEAT AND PROTEIN KINASE DOMAIN-CONTAINING PROTEIN"/>
    <property type="match status" value="1"/>
</dbReference>